<feature type="region of interest" description="Disordered" evidence="5">
    <location>
        <begin position="101"/>
        <end position="125"/>
    </location>
</feature>
<dbReference type="KEGG" id="mcj:MCON_0317"/>
<dbReference type="CDD" id="cd00730">
    <property type="entry name" value="rubredoxin"/>
    <property type="match status" value="1"/>
</dbReference>
<evidence type="ECO:0000313" key="7">
    <source>
        <dbReference type="EMBL" id="AEB67189.1"/>
    </source>
</evidence>
<dbReference type="HOGENOM" id="CLU_749274_0_0_2"/>
<organism evidence="7 8">
    <name type="scientific">Methanothrix soehngenii (strain ATCC 5969 / DSM 3671 / JCM 10134 / NBRC 103675 / OCM 69 / GP-6)</name>
    <name type="common">Methanosaeta concilii</name>
    <dbReference type="NCBI Taxonomy" id="990316"/>
    <lineage>
        <taxon>Archaea</taxon>
        <taxon>Methanobacteriati</taxon>
        <taxon>Methanobacteriota</taxon>
        <taxon>Stenosarchaea group</taxon>
        <taxon>Methanomicrobia</taxon>
        <taxon>Methanotrichales</taxon>
        <taxon>Methanotrichaceae</taxon>
        <taxon>Methanothrix</taxon>
    </lineage>
</organism>
<dbReference type="Proteomes" id="UP000007807">
    <property type="component" value="Chromosome"/>
</dbReference>
<dbReference type="InterPro" id="IPR029062">
    <property type="entry name" value="Class_I_gatase-like"/>
</dbReference>
<dbReference type="Pfam" id="PF01965">
    <property type="entry name" value="DJ-1_PfpI"/>
    <property type="match status" value="1"/>
</dbReference>
<evidence type="ECO:0000256" key="1">
    <source>
        <dbReference type="ARBA" id="ARBA00022448"/>
    </source>
</evidence>
<keyword evidence="8" id="KW-1185">Reference proteome</keyword>
<dbReference type="PANTHER" id="PTHR48094">
    <property type="entry name" value="PROTEIN/NUCLEIC ACID DEGLYCASE DJ-1-RELATED"/>
    <property type="match status" value="1"/>
</dbReference>
<dbReference type="EMBL" id="CP002565">
    <property type="protein sequence ID" value="AEB67189.1"/>
    <property type="molecule type" value="Genomic_DNA"/>
</dbReference>
<evidence type="ECO:0000259" key="6">
    <source>
        <dbReference type="PROSITE" id="PS50903"/>
    </source>
</evidence>
<dbReference type="RefSeq" id="WP_013718251.1">
    <property type="nucleotide sequence ID" value="NC_015416.1"/>
</dbReference>
<dbReference type="STRING" id="990316.MCON_0317"/>
<evidence type="ECO:0000256" key="3">
    <source>
        <dbReference type="ARBA" id="ARBA00022982"/>
    </source>
</evidence>
<dbReference type="GO" id="GO:0005737">
    <property type="term" value="C:cytoplasm"/>
    <property type="evidence" value="ECO:0007669"/>
    <property type="project" value="TreeGrafter"/>
</dbReference>
<feature type="compositionally biased region" description="Basic and acidic residues" evidence="5">
    <location>
        <begin position="107"/>
        <end position="116"/>
    </location>
</feature>
<dbReference type="PROSITE" id="PS50903">
    <property type="entry name" value="RUBREDOXIN_LIKE"/>
    <property type="match status" value="1"/>
</dbReference>
<dbReference type="SUPFAM" id="SSF52317">
    <property type="entry name" value="Class I glutamine amidotransferase-like"/>
    <property type="match status" value="1"/>
</dbReference>
<evidence type="ECO:0000256" key="4">
    <source>
        <dbReference type="ARBA" id="ARBA00023004"/>
    </source>
</evidence>
<dbReference type="PANTHER" id="PTHR48094:SF12">
    <property type="entry name" value="PARKINSON DISEASE PROTEIN 7 HOMOLOG"/>
    <property type="match status" value="1"/>
</dbReference>
<dbReference type="CDD" id="cd03135">
    <property type="entry name" value="GATase1_DJ-1"/>
    <property type="match status" value="1"/>
</dbReference>
<evidence type="ECO:0000256" key="5">
    <source>
        <dbReference type="SAM" id="MobiDB-lite"/>
    </source>
</evidence>
<keyword evidence="1" id="KW-0813">Transport</keyword>
<dbReference type="Gene3D" id="2.20.28.10">
    <property type="match status" value="1"/>
</dbReference>
<gene>
    <name evidence="7" type="ordered locus">MCON_0317</name>
</gene>
<dbReference type="AlphaFoldDB" id="F4BVC1"/>
<dbReference type="InterPro" id="IPR024934">
    <property type="entry name" value="Rubredoxin-like_dom"/>
</dbReference>
<dbReference type="InterPro" id="IPR050325">
    <property type="entry name" value="Prot/Nucl_acid_deglycase"/>
</dbReference>
<proteinExistence type="predicted"/>
<sequence>MKSPFLTPLILILLAAMSPASAQTASDTDYTCWQCPVCGYTVILTPAEAESIDPYTLCPNCYSAYAGNFIQVYCSGYVPKDDQSDDPYQDNEQPYWQEDEMNSQDFGDNKDSEDRSGNGLAPALDTGSSKEKILMVLPPDQYQEEELNVPRDYFQSMGYQVHLASKGVKTATGMSGERTEVDLDLDEVKLSDYIAVVFVGGEGIYSQELNRDPDYQKIAKSANAQKKIVGAICLGPWILADAGLLKGKKATASETDHIKSKGAIVSDDAVVQDGKIITANGPSASQEFAEAVVAALQASSPTDGNSDQLDKTEANAAASSNAASQAAAWRCKVCGYVYDPAENDGVAFEDLPGTWKCPCGAPKSKFVRV</sequence>
<dbReference type="InParanoid" id="F4BVC1"/>
<reference evidence="7 8" key="1">
    <citation type="journal article" date="2011" name="J. Bacteriol.">
        <title>Complete genome sequence of Methanosaeta concilii, a specialist in aceticlastic methanogenesis.</title>
        <authorList>
            <person name="Barber R.D."/>
            <person name="Zhang L."/>
            <person name="Harnack M."/>
            <person name="Olson M.V."/>
            <person name="Kaul R."/>
            <person name="Ingram-Smith C."/>
            <person name="Smith K.S."/>
        </authorList>
    </citation>
    <scope>NUCLEOTIDE SEQUENCE [LARGE SCALE GENOMIC DNA]</scope>
    <source>
        <strain evidence="8">ATCC 5969 / DSM 3671 / JCM 10134 / NBRC 103675 / OCM 69 / GP-6</strain>
    </source>
</reference>
<dbReference type="GeneID" id="25395073"/>
<evidence type="ECO:0000256" key="2">
    <source>
        <dbReference type="ARBA" id="ARBA00022723"/>
    </source>
</evidence>
<feature type="domain" description="Rubredoxin-like" evidence="6">
    <location>
        <begin position="326"/>
        <end position="369"/>
    </location>
</feature>
<evidence type="ECO:0000313" key="8">
    <source>
        <dbReference type="Proteomes" id="UP000007807"/>
    </source>
</evidence>
<name>F4BVC1_METSG</name>
<dbReference type="InterPro" id="IPR024935">
    <property type="entry name" value="Rubredoxin_dom"/>
</dbReference>
<dbReference type="GO" id="GO:0005506">
    <property type="term" value="F:iron ion binding"/>
    <property type="evidence" value="ECO:0007669"/>
    <property type="project" value="InterPro"/>
</dbReference>
<dbReference type="OrthoDB" id="82036at2157"/>
<keyword evidence="2" id="KW-0479">Metal-binding</keyword>
<protein>
    <submittedName>
        <fullName evidence="7">DJ-1/PfpI family/rubredoxin fusion protein</fullName>
    </submittedName>
</protein>
<dbReference type="Pfam" id="PF00301">
    <property type="entry name" value="Rubredoxin"/>
    <property type="match status" value="1"/>
</dbReference>
<dbReference type="InterPro" id="IPR002818">
    <property type="entry name" value="DJ-1/PfpI"/>
</dbReference>
<keyword evidence="3" id="KW-0249">Electron transport</keyword>
<dbReference type="Gene3D" id="3.40.50.880">
    <property type="match status" value="1"/>
</dbReference>
<keyword evidence="4" id="KW-0408">Iron</keyword>
<dbReference type="SUPFAM" id="SSF57802">
    <property type="entry name" value="Rubredoxin-like"/>
    <property type="match status" value="1"/>
</dbReference>
<accession>F4BVC1</accession>